<keyword evidence="14" id="KW-1185">Reference proteome</keyword>
<dbReference type="PROSITE" id="PS51192">
    <property type="entry name" value="HELICASE_ATP_BIND_1"/>
    <property type="match status" value="1"/>
</dbReference>
<dbReference type="GO" id="GO:0003723">
    <property type="term" value="F:RNA binding"/>
    <property type="evidence" value="ECO:0007669"/>
    <property type="project" value="TreeGrafter"/>
</dbReference>
<dbReference type="GO" id="GO:0004518">
    <property type="term" value="F:nuclease activity"/>
    <property type="evidence" value="ECO:0007669"/>
    <property type="project" value="UniProtKB-KW"/>
</dbReference>
<evidence type="ECO:0000259" key="12">
    <source>
        <dbReference type="PROSITE" id="PS51643"/>
    </source>
</evidence>
<keyword evidence="7" id="KW-0347">Helicase</keyword>
<comment type="similarity">
    <text evidence="1">In the N-terminal section; belongs to the CRISPR-associated nuclease Cas3-HD family.</text>
</comment>
<dbReference type="Pfam" id="PF22590">
    <property type="entry name" value="Cas3-like_C_2"/>
    <property type="match status" value="1"/>
</dbReference>
<evidence type="ECO:0000256" key="1">
    <source>
        <dbReference type="ARBA" id="ARBA00006847"/>
    </source>
</evidence>
<sequence>MAESASYYRYWGKAKPEAGDGPVYHLLPYHCLDVAAVASCWWERSKSLRQQFTQSMQMVSEEQAKTLVLFFVALHDLGKLDIRFQSKAQHALSNLQPDASLKNAGEDYYHGPAGYGCFVLEYLRYGIEFGNEDAAFDWLQQVAGHHGVIPDYAEFINPAFVDESIIQRDQQARIDWISDLAELFQIDLNATLESVPPMLAGFCSVCDWIGSSEYFPYESTPNIPLSSYLESRRAQAEEALTAFGIFAQLKTNKTLETLFPGYTPQGLQTLVEQLPLQQNLTLIEAPTGSGKTETALVYAAKMLHAGLAESIIFALPTQATANAMLDRLEKMADYLFKDGANVVLAHGKSSLQQSLHTINRVTAQGLEEANQQAIRWLTASKKRAFLGQIGVCTIDQVLLSVLPVKHKFVRGFGIQKSLLIVDEVHAYDSYMYGLLGKVLQQQYQAGGSVLLLSATLPQKQREDLAANWNKSTVPETEVYPLITQIYRQKSLETFAISDSQQLPTSREVLLETWRLPELKFDEFSLQRIIDAAKQGAKVAVICNLVADAQWLVKRLADAAIGIQISVDLFHSRYRFVDRQHLEDAVKKLYGKDNNQRAQGGRILVATQVIEQSLDLDFDWLITQLCPVDLLFQRMGRLHRHARPGHERPQNFRSSPSCVVIVPEQSLEYGHSGKYVYQNTRVLWRTEQLINRPSVEFPQAYRDWIGKVYMEQPWVDEPKSITDAFLHYQDTVEKVATMAANYVTNVDAKTLSDESDDATKLTRDGEMGLTVLPVIVEGGQRLTLEGCNGQ</sequence>
<dbReference type="Gene3D" id="3.40.50.300">
    <property type="entry name" value="P-loop containing nucleotide triphosphate hydrolases"/>
    <property type="match status" value="2"/>
</dbReference>
<keyword evidence="8" id="KW-0067">ATP-binding</keyword>
<dbReference type="InterPro" id="IPR001650">
    <property type="entry name" value="Helicase_C-like"/>
</dbReference>
<evidence type="ECO:0000256" key="5">
    <source>
        <dbReference type="ARBA" id="ARBA00022741"/>
    </source>
</evidence>
<evidence type="ECO:0000256" key="8">
    <source>
        <dbReference type="ARBA" id="ARBA00022840"/>
    </source>
</evidence>
<dbReference type="PROSITE" id="PS51643">
    <property type="entry name" value="HD_CAS3"/>
    <property type="match status" value="1"/>
</dbReference>
<dbReference type="InterPro" id="IPR054712">
    <property type="entry name" value="Cas3-like_dom"/>
</dbReference>
<dbReference type="EMBL" id="LUUL01000106">
    <property type="protein sequence ID" value="OAI23315.1"/>
    <property type="molecule type" value="Genomic_DNA"/>
</dbReference>
<evidence type="ECO:0000313" key="14">
    <source>
        <dbReference type="Proteomes" id="UP000077734"/>
    </source>
</evidence>
<dbReference type="GO" id="GO:0051607">
    <property type="term" value="P:defense response to virus"/>
    <property type="evidence" value="ECO:0007669"/>
    <property type="project" value="UniProtKB-KW"/>
</dbReference>
<evidence type="ECO:0000259" key="10">
    <source>
        <dbReference type="PROSITE" id="PS51192"/>
    </source>
</evidence>
<evidence type="ECO:0000256" key="7">
    <source>
        <dbReference type="ARBA" id="ARBA00022806"/>
    </source>
</evidence>
<protein>
    <recommendedName>
        <fullName evidence="15">CRISPR-associated helicase/endonuclease Cas3</fullName>
    </recommendedName>
</protein>
<dbReference type="Pfam" id="PF00270">
    <property type="entry name" value="DEAD"/>
    <property type="match status" value="1"/>
</dbReference>
<evidence type="ECO:0008006" key="15">
    <source>
        <dbReference type="Google" id="ProtNLM"/>
    </source>
</evidence>
<keyword evidence="3" id="KW-0540">Nuclease</keyword>
<dbReference type="Gene3D" id="1.10.3210.30">
    <property type="match status" value="1"/>
</dbReference>
<dbReference type="SMART" id="SM00487">
    <property type="entry name" value="DEXDc"/>
    <property type="match status" value="1"/>
</dbReference>
<keyword evidence="5" id="KW-0547">Nucleotide-binding</keyword>
<feature type="domain" description="Helicase ATP-binding" evidence="10">
    <location>
        <begin position="272"/>
        <end position="474"/>
    </location>
</feature>
<dbReference type="InterPro" id="IPR006483">
    <property type="entry name" value="CRISPR-assoc_Cas3_HD"/>
</dbReference>
<organism evidence="13 14">
    <name type="scientific">Methylomonas koyamae</name>
    <dbReference type="NCBI Taxonomy" id="702114"/>
    <lineage>
        <taxon>Bacteria</taxon>
        <taxon>Pseudomonadati</taxon>
        <taxon>Pseudomonadota</taxon>
        <taxon>Gammaproteobacteria</taxon>
        <taxon>Methylococcales</taxon>
        <taxon>Methylococcaceae</taxon>
        <taxon>Methylomonas</taxon>
    </lineage>
</organism>
<evidence type="ECO:0000256" key="6">
    <source>
        <dbReference type="ARBA" id="ARBA00022801"/>
    </source>
</evidence>
<evidence type="ECO:0000256" key="9">
    <source>
        <dbReference type="ARBA" id="ARBA00023118"/>
    </source>
</evidence>
<keyword evidence="9" id="KW-0051">Antiviral defense</keyword>
<dbReference type="AlphaFoldDB" id="A0AA91DA48"/>
<feature type="domain" description="Helicase C-terminal" evidence="11">
    <location>
        <begin position="524"/>
        <end position="704"/>
    </location>
</feature>
<evidence type="ECO:0000313" key="13">
    <source>
        <dbReference type="EMBL" id="OAI23315.1"/>
    </source>
</evidence>
<comment type="similarity">
    <text evidence="2">In the central section; belongs to the CRISPR-associated helicase Cas3 family.</text>
</comment>
<dbReference type="InterPro" id="IPR027417">
    <property type="entry name" value="P-loop_NTPase"/>
</dbReference>
<dbReference type="PANTHER" id="PTHR47963">
    <property type="entry name" value="DEAD-BOX ATP-DEPENDENT RNA HELICASE 47, MITOCHONDRIAL"/>
    <property type="match status" value="1"/>
</dbReference>
<dbReference type="GO" id="GO:0046872">
    <property type="term" value="F:metal ion binding"/>
    <property type="evidence" value="ECO:0007669"/>
    <property type="project" value="UniProtKB-KW"/>
</dbReference>
<dbReference type="PROSITE" id="PS51194">
    <property type="entry name" value="HELICASE_CTER"/>
    <property type="match status" value="1"/>
</dbReference>
<dbReference type="SUPFAM" id="SSF52540">
    <property type="entry name" value="P-loop containing nucleoside triphosphate hydrolases"/>
    <property type="match status" value="1"/>
</dbReference>
<dbReference type="InterPro" id="IPR038257">
    <property type="entry name" value="CRISPR-assoc_Cas3_HD_sf"/>
</dbReference>
<dbReference type="Pfam" id="PF18019">
    <property type="entry name" value="Cas3_HD"/>
    <property type="match status" value="1"/>
</dbReference>
<dbReference type="NCBIfam" id="NF007248">
    <property type="entry name" value="PRK09694.1"/>
    <property type="match status" value="1"/>
</dbReference>
<reference evidence="13 14" key="1">
    <citation type="submission" date="2016-03" db="EMBL/GenBank/DDBJ databases">
        <authorList>
            <person name="Heylen K."/>
            <person name="De Vos P."/>
            <person name="Vekeman B."/>
        </authorList>
    </citation>
    <scope>NUCLEOTIDE SEQUENCE [LARGE SCALE GENOMIC DNA]</scope>
    <source>
        <strain evidence="13 14">R-49807</strain>
    </source>
</reference>
<dbReference type="CDD" id="cd09641">
    <property type="entry name" value="Cas3''_I"/>
    <property type="match status" value="1"/>
</dbReference>
<keyword evidence="6" id="KW-0378">Hydrolase</keyword>
<proteinExistence type="inferred from homology"/>
<dbReference type="GO" id="GO:0005524">
    <property type="term" value="F:ATP binding"/>
    <property type="evidence" value="ECO:0007669"/>
    <property type="project" value="UniProtKB-KW"/>
</dbReference>
<dbReference type="NCBIfam" id="TIGR01587">
    <property type="entry name" value="cas3_core"/>
    <property type="match status" value="1"/>
</dbReference>
<dbReference type="SMART" id="SM00490">
    <property type="entry name" value="HELICc"/>
    <property type="match status" value="1"/>
</dbReference>
<dbReference type="RefSeq" id="WP_064029105.1">
    <property type="nucleotide sequence ID" value="NZ_LUUL01000106.1"/>
</dbReference>
<dbReference type="Proteomes" id="UP000077734">
    <property type="component" value="Unassembled WGS sequence"/>
</dbReference>
<feature type="domain" description="HD Cas3-type" evidence="12">
    <location>
        <begin position="20"/>
        <end position="209"/>
    </location>
</feature>
<name>A0AA91DA48_9GAMM</name>
<dbReference type="GO" id="GO:0003724">
    <property type="term" value="F:RNA helicase activity"/>
    <property type="evidence" value="ECO:0007669"/>
    <property type="project" value="TreeGrafter"/>
</dbReference>
<dbReference type="InterPro" id="IPR006474">
    <property type="entry name" value="Helicase_Cas3_CRISPR-ass_core"/>
</dbReference>
<keyword evidence="4" id="KW-0479">Metal-binding</keyword>
<dbReference type="GO" id="GO:0016787">
    <property type="term" value="F:hydrolase activity"/>
    <property type="evidence" value="ECO:0007669"/>
    <property type="project" value="UniProtKB-KW"/>
</dbReference>
<comment type="caution">
    <text evidence="13">The sequence shown here is derived from an EMBL/GenBank/DDBJ whole genome shotgun (WGS) entry which is preliminary data.</text>
</comment>
<evidence type="ECO:0000256" key="4">
    <source>
        <dbReference type="ARBA" id="ARBA00022723"/>
    </source>
</evidence>
<evidence type="ECO:0000259" key="11">
    <source>
        <dbReference type="PROSITE" id="PS51194"/>
    </source>
</evidence>
<dbReference type="InterPro" id="IPR011545">
    <property type="entry name" value="DEAD/DEAH_box_helicase_dom"/>
</dbReference>
<gene>
    <name evidence="13" type="ORF">A1356_17920</name>
</gene>
<dbReference type="NCBIfam" id="TIGR01596">
    <property type="entry name" value="cas3_HD"/>
    <property type="match status" value="1"/>
</dbReference>
<evidence type="ECO:0000256" key="3">
    <source>
        <dbReference type="ARBA" id="ARBA00022722"/>
    </source>
</evidence>
<dbReference type="InterPro" id="IPR050547">
    <property type="entry name" value="DEAD_box_RNA_helicases"/>
</dbReference>
<evidence type="ECO:0000256" key="2">
    <source>
        <dbReference type="ARBA" id="ARBA00009046"/>
    </source>
</evidence>
<dbReference type="InterPro" id="IPR014001">
    <property type="entry name" value="Helicase_ATP-bd"/>
</dbReference>
<accession>A0AA91DA48</accession>
<dbReference type="PANTHER" id="PTHR47963:SF9">
    <property type="entry name" value="CRISPR-ASSOCIATED ENDONUCLEASE_HELICASE CAS3"/>
    <property type="match status" value="1"/>
</dbReference>